<reference evidence="5 6" key="5">
    <citation type="journal article" date="2010" name="Appl. Environ. Microbiol.">
        <title>phrR-like gene praR of Azorhizobium caulinodans ORS571 is essential for symbiosis with Sesbania rostrata and is involved in expression of reb genes.</title>
        <authorList>
            <person name="Akiba N."/>
            <person name="Aono T."/>
            <person name="Toyazaki H."/>
            <person name="Sato S."/>
            <person name="Oyaizu H."/>
        </authorList>
    </citation>
    <scope>NUCLEOTIDE SEQUENCE [LARGE SCALE GENOMIC DNA]</scope>
    <source>
        <strain evidence="6">ATCC 43989 / DSM 5975 / JCM 20966 / LMG 6465 / NBRC 14845 / NCIMB 13405 / ORS 571</strain>
    </source>
</reference>
<dbReference type="PIRSF" id="PIRSF006493">
    <property type="entry name" value="Prok_Ku"/>
    <property type="match status" value="1"/>
</dbReference>
<feature type="domain" description="Ku" evidence="4">
    <location>
        <begin position="55"/>
        <end position="184"/>
    </location>
</feature>
<comment type="subunit">
    <text evidence="2">Homodimer. Interacts with LigD.</text>
</comment>
<dbReference type="HAMAP" id="MF_01875">
    <property type="entry name" value="Prokaryotic_Ku"/>
    <property type="match status" value="1"/>
</dbReference>
<dbReference type="Pfam" id="PF02735">
    <property type="entry name" value="Ku"/>
    <property type="match status" value="1"/>
</dbReference>
<dbReference type="Proteomes" id="UP000000270">
    <property type="component" value="Chromosome"/>
</dbReference>
<name>A8HV40_AZOC5</name>
<keyword evidence="1 2" id="KW-0238">DNA-binding</keyword>
<dbReference type="SMART" id="SM00559">
    <property type="entry name" value="Ku78"/>
    <property type="match status" value="1"/>
</dbReference>
<proteinExistence type="inferred from homology"/>
<feature type="region of interest" description="Disordered" evidence="3">
    <location>
        <begin position="227"/>
        <end position="248"/>
    </location>
</feature>
<dbReference type="GO" id="GO:0003690">
    <property type="term" value="F:double-stranded DNA binding"/>
    <property type="evidence" value="ECO:0007669"/>
    <property type="project" value="UniProtKB-UniRule"/>
</dbReference>
<dbReference type="eggNOG" id="COG1273">
    <property type="taxonomic scope" value="Bacteria"/>
</dbReference>
<evidence type="ECO:0000313" key="5">
    <source>
        <dbReference type="EMBL" id="BAF87005.1"/>
    </source>
</evidence>
<dbReference type="InterPro" id="IPR016194">
    <property type="entry name" value="SPOC-like_C_dom_sf"/>
</dbReference>
<dbReference type="HOGENOM" id="CLU_048975_0_0_5"/>
<evidence type="ECO:0000313" key="6">
    <source>
        <dbReference type="Proteomes" id="UP000000270"/>
    </source>
</evidence>
<evidence type="ECO:0000256" key="1">
    <source>
        <dbReference type="ARBA" id="ARBA00023125"/>
    </source>
</evidence>
<dbReference type="NCBIfam" id="TIGR02772">
    <property type="entry name" value="Ku_bact"/>
    <property type="match status" value="1"/>
</dbReference>
<dbReference type="SUPFAM" id="SSF100939">
    <property type="entry name" value="SPOC domain-like"/>
    <property type="match status" value="1"/>
</dbReference>
<dbReference type="STRING" id="438753.AZC_1007"/>
<dbReference type="PANTHER" id="PTHR41251:SF1">
    <property type="entry name" value="NON-HOMOLOGOUS END JOINING PROTEIN KU"/>
    <property type="match status" value="1"/>
</dbReference>
<dbReference type="GO" id="GO:0006310">
    <property type="term" value="P:DNA recombination"/>
    <property type="evidence" value="ECO:0007669"/>
    <property type="project" value="UniProtKB-KW"/>
</dbReference>
<gene>
    <name evidence="2" type="primary">ku</name>
    <name evidence="5" type="ordered locus">AZC_1007</name>
</gene>
<reference evidence="5 6" key="1">
    <citation type="journal article" date="2007" name="Appl. Environ. Microbiol.">
        <title>Rhizobial factors required for stem nodule maturation and maintenance in Sesbania rostrata-Azorhizobium caulinodans ORS571 symbiosis.</title>
        <authorList>
            <person name="Suzuki S."/>
            <person name="Aono T."/>
            <person name="Lee KB."/>
            <person name="Suzuki T."/>
            <person name="Liu CT."/>
            <person name="Miwa H."/>
            <person name="Wakao S."/>
            <person name="Iki T."/>
            <person name="Oyaizu H."/>
        </authorList>
    </citation>
    <scope>NUCLEOTIDE SEQUENCE [LARGE SCALE GENOMIC DNA]</scope>
    <source>
        <strain evidence="6">ATCC 43989 / DSM 5975 / JCM 20966 / LMG 6465 / NBRC 14845 / NCIMB 13405 / ORS 571</strain>
    </source>
</reference>
<keyword evidence="2" id="KW-0233">DNA recombination</keyword>
<reference evidence="5 6" key="4">
    <citation type="journal article" date="2009" name="Appl. Environ. Microbiol.">
        <title>Comparative genome-wide transcriptional profiling of Azorhizobium caulinodans ORS571 grown under free-living and symbiotic conditions.</title>
        <authorList>
            <person name="Tsukada S."/>
            <person name="Aono T."/>
            <person name="Akiba N."/>
            <person name="Lee KB."/>
            <person name="Liu CT."/>
            <person name="Toyazaki H."/>
            <person name="Oyaizu H."/>
        </authorList>
    </citation>
    <scope>NUCLEOTIDE SEQUENCE [LARGE SCALE GENOMIC DNA]</scope>
    <source>
        <strain evidence="6">ATCC 43989 / DSM 5975 / JCM 20966 / LMG 6465 / NBRC 14845 / NCIMB 13405 / ORS 571</strain>
    </source>
</reference>
<dbReference type="CDD" id="cd00789">
    <property type="entry name" value="KU_like"/>
    <property type="match status" value="1"/>
</dbReference>
<keyword evidence="2" id="KW-0234">DNA repair</keyword>
<evidence type="ECO:0000256" key="3">
    <source>
        <dbReference type="SAM" id="MobiDB-lite"/>
    </source>
</evidence>
<evidence type="ECO:0000259" key="4">
    <source>
        <dbReference type="SMART" id="SM00559"/>
    </source>
</evidence>
<dbReference type="GO" id="GO:0016874">
    <property type="term" value="F:ligase activity"/>
    <property type="evidence" value="ECO:0007669"/>
    <property type="project" value="UniProtKB-KW"/>
</dbReference>
<dbReference type="KEGG" id="azc:AZC_1007"/>
<comment type="similarity">
    <text evidence="2">Belongs to the prokaryotic Ku family.</text>
</comment>
<dbReference type="EMBL" id="AP009384">
    <property type="protein sequence ID" value="BAF87005.1"/>
    <property type="molecule type" value="Genomic_DNA"/>
</dbReference>
<dbReference type="PANTHER" id="PTHR41251">
    <property type="entry name" value="NON-HOMOLOGOUS END JOINING PROTEIN KU"/>
    <property type="match status" value="1"/>
</dbReference>
<dbReference type="GO" id="GO:0006303">
    <property type="term" value="P:double-strand break repair via nonhomologous end joining"/>
    <property type="evidence" value="ECO:0007669"/>
    <property type="project" value="UniProtKB-UniRule"/>
</dbReference>
<accession>A8HV40</accession>
<dbReference type="AlphaFoldDB" id="A8HV40"/>
<comment type="function">
    <text evidence="2">With LigD forms a non-homologous end joining (NHEJ) DNA repair enzyme, which repairs dsDNA breaks with reduced fidelity. Binds linear dsDNA with 5'- and 3'- overhangs but not closed circular dsDNA nor ssDNA. Recruits and stimulates the ligase activity of LigD.</text>
</comment>
<keyword evidence="5" id="KW-0436">Ligase</keyword>
<reference evidence="6" key="2">
    <citation type="submission" date="2007-04" db="EMBL/GenBank/DDBJ databases">
        <title>Complete genome sequence of the nitrogen-fixing bacterium Azorhizobium caulinodans ORS571.</title>
        <authorList>
            <person name="Lee K.B."/>
            <person name="Backer P.D."/>
            <person name="Aono T."/>
            <person name="Liu C.T."/>
            <person name="Suzuki S."/>
            <person name="Suzuki T."/>
            <person name="Kaneko T."/>
            <person name="Yamada M."/>
            <person name="Tabata S."/>
            <person name="Kupfer D.M."/>
            <person name="Najar F.Z."/>
            <person name="Wiley G.B."/>
            <person name="Roe B."/>
            <person name="Binnewies T."/>
            <person name="Ussery D."/>
            <person name="Vereecke D."/>
            <person name="Gevers D."/>
            <person name="Holsters M."/>
            <person name="Oyaizu H."/>
        </authorList>
    </citation>
    <scope>NUCLEOTIDE SEQUENCE [LARGE SCALE GENOMIC DNA]</scope>
    <source>
        <strain evidence="6">ATCC 43989 / DSM 5975 / JCM 20966 / LMG 6465 / NBRC 14845 / NCIMB 13405 / ORS 571</strain>
    </source>
</reference>
<dbReference type="InterPro" id="IPR009187">
    <property type="entry name" value="Prok_Ku"/>
</dbReference>
<keyword evidence="2" id="KW-0227">DNA damage</keyword>
<dbReference type="Gene3D" id="2.40.290.10">
    <property type="match status" value="1"/>
</dbReference>
<protein>
    <recommendedName>
        <fullName evidence="2">Non-homologous end joining protein Ku</fullName>
    </recommendedName>
</protein>
<evidence type="ECO:0000256" key="2">
    <source>
        <dbReference type="HAMAP-Rule" id="MF_01875"/>
    </source>
</evidence>
<reference evidence="5 6" key="6">
    <citation type="journal article" date="2011" name="Appl. Environ. Microbiol.">
        <title>Involvement of the azorhizobial chromosome partition gene (parA) in the onset of bacteroid differentiation during Sesbania rostrata stem nodule development.</title>
        <authorList>
            <person name="Liu CT."/>
            <person name="Lee KB."/>
            <person name="Wang YS."/>
            <person name="Peng MH."/>
            <person name="Lee KT."/>
            <person name="Suzuki S."/>
            <person name="Suzuki T."/>
            <person name="Oyaizu H."/>
        </authorList>
    </citation>
    <scope>NUCLEOTIDE SEQUENCE [LARGE SCALE GENOMIC DNA]</scope>
    <source>
        <strain evidence="6">ATCC 43989 / DSM 5975 / JCM 20966 / LMG 6465 / NBRC 14845 / NCIMB 13405 / ORS 571</strain>
    </source>
</reference>
<keyword evidence="6" id="KW-1185">Reference proteome</keyword>
<reference evidence="5 6" key="3">
    <citation type="journal article" date="2008" name="BMC Genomics">
        <title>The genome of the versatile nitrogen fixer Azorhizobium caulinodans ORS571.</title>
        <authorList>
            <person name="Lee KB."/>
            <person name="Backer P.D."/>
            <person name="Aono T."/>
            <person name="Liu CT."/>
            <person name="Suzuki S."/>
            <person name="Suzuki T."/>
            <person name="Kaneko T."/>
            <person name="Yamada M."/>
            <person name="Tabata S."/>
            <person name="Kupfer D.M."/>
            <person name="Najar F.Z."/>
            <person name="Wiley G.B."/>
            <person name="Roe B."/>
            <person name="Binnewies T.T."/>
            <person name="Ussery D.W."/>
            <person name="D'Haeze W."/>
            <person name="Herder J.D."/>
            <person name="Gevers D."/>
            <person name="Vereecke D."/>
            <person name="Holsters M."/>
            <person name="Oyaizu H."/>
        </authorList>
    </citation>
    <scope>NUCLEOTIDE SEQUENCE [LARGE SCALE GENOMIC DNA]</scope>
    <source>
        <strain evidence="6">ATCC 43989 / DSM 5975 / JCM 20966 / LMG 6465 / NBRC 14845 / NCIMB 13405 / ORS 571</strain>
    </source>
</reference>
<dbReference type="InterPro" id="IPR006164">
    <property type="entry name" value="DNA_bd_Ku70/Ku80"/>
</dbReference>
<sequence>MAPRAFWKGWLKLSLVTCRVAMSPATSDREKVRFHTLNRDTGNRIVTRYVDEGTGKPVREEDEARGYASGEDSYVLIEDEDLEAIALDTVRTIDIASFVDRDDVSWLYLDKPHYLVPDDEVGAEAFAVIRDAMAKTGKVALSRLVLYRRERTVMLEPRGLGFVLWTLRYADEVRHFEGAPKAEGKPDKAALGLLGKLIDSETKPWSPDLVTDPVQEGLVDLIAAKRRKRPARKPKVAAPEPTGGNVVNIMDALRRSLKAEGGDGGRSRKR</sequence>
<organism evidence="5 6">
    <name type="scientific">Azorhizobium caulinodans (strain ATCC 43989 / DSM 5975 / JCM 20966 / LMG 6465 / NBRC 14845 / NCIMB 13405 / ORS 571)</name>
    <dbReference type="NCBI Taxonomy" id="438753"/>
    <lineage>
        <taxon>Bacteria</taxon>
        <taxon>Pseudomonadati</taxon>
        <taxon>Pseudomonadota</taxon>
        <taxon>Alphaproteobacteria</taxon>
        <taxon>Hyphomicrobiales</taxon>
        <taxon>Xanthobacteraceae</taxon>
        <taxon>Azorhizobium</taxon>
    </lineage>
</organism>
<dbReference type="RefSeq" id="WP_012169538.1">
    <property type="nucleotide sequence ID" value="NC_009937.1"/>
</dbReference>